<feature type="region of interest" description="Disordered" evidence="6">
    <location>
        <begin position="260"/>
        <end position="281"/>
    </location>
</feature>
<dbReference type="InterPro" id="IPR017441">
    <property type="entry name" value="Protein_kinase_ATP_BS"/>
</dbReference>
<evidence type="ECO:0000256" key="7">
    <source>
        <dbReference type="SAM" id="Phobius"/>
    </source>
</evidence>
<evidence type="ECO:0000256" key="1">
    <source>
        <dbReference type="ARBA" id="ARBA00022679"/>
    </source>
</evidence>
<dbReference type="InterPro" id="IPR013783">
    <property type="entry name" value="Ig-like_fold"/>
</dbReference>
<feature type="compositionally biased region" description="Pro residues" evidence="6">
    <location>
        <begin position="261"/>
        <end position="271"/>
    </location>
</feature>
<dbReference type="Gene3D" id="2.60.40.10">
    <property type="entry name" value="Immunoglobulins"/>
    <property type="match status" value="1"/>
</dbReference>
<dbReference type="SUPFAM" id="SSF56112">
    <property type="entry name" value="Protein kinase-like (PK-like)"/>
    <property type="match status" value="1"/>
</dbReference>
<keyword evidence="4 5" id="KW-0067">ATP-binding</keyword>
<keyword evidence="7" id="KW-1133">Transmembrane helix</keyword>
<keyword evidence="10" id="KW-1185">Reference proteome</keyword>
<proteinExistence type="predicted"/>
<keyword evidence="7" id="KW-0812">Transmembrane</keyword>
<organism evidence="9 10">
    <name type="scientific">Yaniella flava</name>
    <dbReference type="NCBI Taxonomy" id="287930"/>
    <lineage>
        <taxon>Bacteria</taxon>
        <taxon>Bacillati</taxon>
        <taxon>Actinomycetota</taxon>
        <taxon>Actinomycetes</taxon>
        <taxon>Micrococcales</taxon>
        <taxon>Micrococcaceae</taxon>
        <taxon>Yaniella</taxon>
    </lineage>
</organism>
<dbReference type="EMBL" id="BAAAMN010000007">
    <property type="protein sequence ID" value="GAA2027224.1"/>
    <property type="molecule type" value="Genomic_DNA"/>
</dbReference>
<dbReference type="PROSITE" id="PS00109">
    <property type="entry name" value="PROTEIN_KINASE_TYR"/>
    <property type="match status" value="1"/>
</dbReference>
<evidence type="ECO:0000313" key="9">
    <source>
        <dbReference type="EMBL" id="GAA2027224.1"/>
    </source>
</evidence>
<dbReference type="RefSeq" id="WP_343955898.1">
    <property type="nucleotide sequence ID" value="NZ_BAAAMN010000007.1"/>
</dbReference>
<name>A0ABN2U2F7_9MICC</name>
<dbReference type="Gene3D" id="1.10.510.10">
    <property type="entry name" value="Transferase(Phosphotransferase) domain 1"/>
    <property type="match status" value="1"/>
</dbReference>
<reference evidence="9 10" key="1">
    <citation type="journal article" date="2019" name="Int. J. Syst. Evol. Microbiol.">
        <title>The Global Catalogue of Microorganisms (GCM) 10K type strain sequencing project: providing services to taxonomists for standard genome sequencing and annotation.</title>
        <authorList>
            <consortium name="The Broad Institute Genomics Platform"/>
            <consortium name="The Broad Institute Genome Sequencing Center for Infectious Disease"/>
            <person name="Wu L."/>
            <person name="Ma J."/>
        </authorList>
    </citation>
    <scope>NUCLEOTIDE SEQUENCE [LARGE SCALE GENOMIC DNA]</scope>
    <source>
        <strain evidence="9 10">JCM 13595</strain>
    </source>
</reference>
<dbReference type="Gene3D" id="3.30.200.20">
    <property type="entry name" value="Phosphorylase Kinase, domain 1"/>
    <property type="match status" value="1"/>
</dbReference>
<dbReference type="Proteomes" id="UP001501461">
    <property type="component" value="Unassembled WGS sequence"/>
</dbReference>
<dbReference type="InterPro" id="IPR035986">
    <property type="entry name" value="PKD_dom_sf"/>
</dbReference>
<evidence type="ECO:0000256" key="6">
    <source>
        <dbReference type="SAM" id="MobiDB-lite"/>
    </source>
</evidence>
<comment type="caution">
    <text evidence="9">The sequence shown here is derived from an EMBL/GenBank/DDBJ whole genome shotgun (WGS) entry which is preliminary data.</text>
</comment>
<evidence type="ECO:0000259" key="8">
    <source>
        <dbReference type="PROSITE" id="PS50011"/>
    </source>
</evidence>
<gene>
    <name evidence="9" type="ORF">GCM10009720_03680</name>
</gene>
<dbReference type="PROSITE" id="PS00107">
    <property type="entry name" value="PROTEIN_KINASE_ATP"/>
    <property type="match status" value="1"/>
</dbReference>
<dbReference type="GO" id="GO:0016301">
    <property type="term" value="F:kinase activity"/>
    <property type="evidence" value="ECO:0007669"/>
    <property type="project" value="UniProtKB-KW"/>
</dbReference>
<dbReference type="InterPro" id="IPR008266">
    <property type="entry name" value="Tyr_kinase_AS"/>
</dbReference>
<dbReference type="SUPFAM" id="SSF49299">
    <property type="entry name" value="PKD domain"/>
    <property type="match status" value="1"/>
</dbReference>
<dbReference type="PANTHER" id="PTHR43289">
    <property type="entry name" value="MITOGEN-ACTIVATED PROTEIN KINASE KINASE KINASE 20-RELATED"/>
    <property type="match status" value="1"/>
</dbReference>
<dbReference type="PROSITE" id="PS50011">
    <property type="entry name" value="PROTEIN_KINASE_DOM"/>
    <property type="match status" value="1"/>
</dbReference>
<feature type="domain" description="Protein kinase" evidence="8">
    <location>
        <begin position="6"/>
        <end position="277"/>
    </location>
</feature>
<keyword evidence="2 5" id="KW-0547">Nucleotide-binding</keyword>
<dbReference type="PANTHER" id="PTHR43289:SF34">
    <property type="entry name" value="SERINE_THREONINE-PROTEIN KINASE YBDM-RELATED"/>
    <property type="match status" value="1"/>
</dbReference>
<evidence type="ECO:0000256" key="5">
    <source>
        <dbReference type="PROSITE-ProRule" id="PRU10141"/>
    </source>
</evidence>
<feature type="transmembrane region" description="Helical" evidence="7">
    <location>
        <begin position="298"/>
        <end position="318"/>
    </location>
</feature>
<evidence type="ECO:0000256" key="3">
    <source>
        <dbReference type="ARBA" id="ARBA00022777"/>
    </source>
</evidence>
<feature type="binding site" evidence="5">
    <location>
        <position position="35"/>
    </location>
    <ligand>
        <name>ATP</name>
        <dbReference type="ChEBI" id="CHEBI:30616"/>
    </ligand>
</feature>
<keyword evidence="1" id="KW-0808">Transferase</keyword>
<dbReference type="CDD" id="cd14014">
    <property type="entry name" value="STKc_PknB_like"/>
    <property type="match status" value="1"/>
</dbReference>
<evidence type="ECO:0000256" key="2">
    <source>
        <dbReference type="ARBA" id="ARBA00022741"/>
    </source>
</evidence>
<dbReference type="InterPro" id="IPR000719">
    <property type="entry name" value="Prot_kinase_dom"/>
</dbReference>
<accession>A0ABN2U2F7</accession>
<keyword evidence="7" id="KW-0472">Membrane</keyword>
<evidence type="ECO:0000313" key="10">
    <source>
        <dbReference type="Proteomes" id="UP001501461"/>
    </source>
</evidence>
<keyword evidence="3 9" id="KW-0418">Kinase</keyword>
<sequence length="410" mass="43962">MNAGRYELGEVLGVGSFATVYRAQDDLLDDTVVVKILAENHSLNPEIRERFISEGRSLRRIASEHVVTVHDIGESSRQQPFLVLELADRATLEKRVQSLRAQGWKPSSTDVLNLVRPLASALEAVHTAQLVHRDLSPGNLLIASEPHPKASQSTASHLIRSDERLLVADLGMCKDLAINSGLTVSGGTAGFRPPEQSQPGMVDTRADIWAASALLAWVVEGSQPPEAFTKVVQRGMHSDPSDRQQTVAQWLDEIEKALVPAPAPSAPPASPPKHTADGELQDSIPTPVVGRDAQMTTLLLSGLAVVTGIIGLVLGLFLGGDRYPSANDDASIAITGPEEVTVGEAATFTAETEGLDSWVWALPTGTHVVDEAETTVTATEPGTNDIILRARGPDGEELETRHQVRVTEER</sequence>
<protein>
    <submittedName>
        <fullName evidence="9">Serine/threonine-protein kinase</fullName>
    </submittedName>
</protein>
<dbReference type="InterPro" id="IPR011009">
    <property type="entry name" value="Kinase-like_dom_sf"/>
</dbReference>
<dbReference type="Pfam" id="PF00069">
    <property type="entry name" value="Pkinase"/>
    <property type="match status" value="1"/>
</dbReference>
<evidence type="ECO:0000256" key="4">
    <source>
        <dbReference type="ARBA" id="ARBA00022840"/>
    </source>
</evidence>